<evidence type="ECO:0000259" key="1">
    <source>
        <dbReference type="Pfam" id="PF11984"/>
    </source>
</evidence>
<dbReference type="InterPro" id="IPR014263">
    <property type="entry name" value="Methanolan_biosynth_EpsI"/>
</dbReference>
<evidence type="ECO:0000313" key="2">
    <source>
        <dbReference type="EMBL" id="MBK1792762.1"/>
    </source>
</evidence>
<proteinExistence type="predicted"/>
<dbReference type="RefSeq" id="WP_200312771.1">
    <property type="nucleotide sequence ID" value="NZ_JAENIM010000047.1"/>
</dbReference>
<sequence>MDPVVKRIYILSAILAAGFSLVFALPDGESLKSSRLHRYLPERVTDWTGEKVQPGEKELDLLAKDTEFERRSYVHDYDQSLMPLEVSLVFSGKDLNNSIHRPERCLVSQGWAFEEEKYLLLKGVLPDGGDLPVKKILCHRLLFDEENQPMLGPDGKQIYMQRVQYYTFFGHEKIVSGHYERTFEDIRARLLAGYDQRWAYATFATNVSKTFVDQGVWPSSRRVLSVEQTERLLQDFIKELMPMVLDKTAETH</sequence>
<comment type="caution">
    <text evidence="2">The sequence shown here is derived from an EMBL/GenBank/DDBJ whole genome shotgun (WGS) entry which is preliminary data.</text>
</comment>
<dbReference type="EMBL" id="JAENIM010000047">
    <property type="protein sequence ID" value="MBK1792762.1"/>
    <property type="molecule type" value="Genomic_DNA"/>
</dbReference>
<feature type="domain" description="Methanolan biosynthesis EpsI" evidence="1">
    <location>
        <begin position="13"/>
        <end position="138"/>
    </location>
</feature>
<protein>
    <submittedName>
        <fullName evidence="2">Exosortase-associated EpsI family protein</fullName>
    </submittedName>
</protein>
<accession>A0A8J7MGS1</accession>
<name>A0A8J7MGS1_9BACT</name>
<dbReference type="AlphaFoldDB" id="A0A8J7MGS1"/>
<organism evidence="2 3">
    <name type="scientific">Persicirhabdus sediminis</name>
    <dbReference type="NCBI Taxonomy" id="454144"/>
    <lineage>
        <taxon>Bacteria</taxon>
        <taxon>Pseudomonadati</taxon>
        <taxon>Verrucomicrobiota</taxon>
        <taxon>Verrucomicrobiia</taxon>
        <taxon>Verrucomicrobiales</taxon>
        <taxon>Verrucomicrobiaceae</taxon>
        <taxon>Persicirhabdus</taxon>
    </lineage>
</organism>
<keyword evidence="3" id="KW-1185">Reference proteome</keyword>
<reference evidence="2" key="1">
    <citation type="submission" date="2021-01" db="EMBL/GenBank/DDBJ databases">
        <title>Modified the classification status of verrucomicrobia.</title>
        <authorList>
            <person name="Feng X."/>
        </authorList>
    </citation>
    <scope>NUCLEOTIDE SEQUENCE</scope>
    <source>
        <strain evidence="2">_KCTC 22039</strain>
    </source>
</reference>
<dbReference type="Pfam" id="PF11984">
    <property type="entry name" value="DUF3485"/>
    <property type="match status" value="1"/>
</dbReference>
<evidence type="ECO:0000313" key="3">
    <source>
        <dbReference type="Proteomes" id="UP000624703"/>
    </source>
</evidence>
<dbReference type="Proteomes" id="UP000624703">
    <property type="component" value="Unassembled WGS sequence"/>
</dbReference>
<gene>
    <name evidence="2" type="ORF">JIN82_16480</name>
</gene>